<dbReference type="Proteomes" id="UP000714275">
    <property type="component" value="Unassembled WGS sequence"/>
</dbReference>
<dbReference type="AlphaFoldDB" id="A0A9P7A2A5"/>
<proteinExistence type="predicted"/>
<evidence type="ECO:0000313" key="1">
    <source>
        <dbReference type="EMBL" id="KAG1781103.1"/>
    </source>
</evidence>
<evidence type="ECO:0000313" key="2">
    <source>
        <dbReference type="Proteomes" id="UP000714275"/>
    </source>
</evidence>
<accession>A0A9P7A2A5</accession>
<protein>
    <submittedName>
        <fullName evidence="1">Uncharacterized protein</fullName>
    </submittedName>
</protein>
<sequence>MLSPRNLFWLWAFIQFGSLRTILPVYRLPQLIINMLEERKYLGLVVLRRCDNVAMCNRIMVDQDLTGLRLMAGCVRTAKIHQLQVSTNMPENRHNG</sequence>
<gene>
    <name evidence="1" type="ORF">EV702DRAFT_643674</name>
</gene>
<organism evidence="1 2">
    <name type="scientific">Suillus placidus</name>
    <dbReference type="NCBI Taxonomy" id="48579"/>
    <lineage>
        <taxon>Eukaryota</taxon>
        <taxon>Fungi</taxon>
        <taxon>Dikarya</taxon>
        <taxon>Basidiomycota</taxon>
        <taxon>Agaricomycotina</taxon>
        <taxon>Agaricomycetes</taxon>
        <taxon>Agaricomycetidae</taxon>
        <taxon>Boletales</taxon>
        <taxon>Suillineae</taxon>
        <taxon>Suillaceae</taxon>
        <taxon>Suillus</taxon>
    </lineage>
</organism>
<dbReference type="OrthoDB" id="10501049at2759"/>
<dbReference type="EMBL" id="JABBWD010000006">
    <property type="protein sequence ID" value="KAG1781103.1"/>
    <property type="molecule type" value="Genomic_DNA"/>
</dbReference>
<reference evidence="1" key="1">
    <citation type="journal article" date="2020" name="New Phytol.">
        <title>Comparative genomics reveals dynamic genome evolution in host specialist ectomycorrhizal fungi.</title>
        <authorList>
            <person name="Lofgren L.A."/>
            <person name="Nguyen N.H."/>
            <person name="Vilgalys R."/>
            <person name="Ruytinx J."/>
            <person name="Liao H.L."/>
            <person name="Branco S."/>
            <person name="Kuo A."/>
            <person name="LaButti K."/>
            <person name="Lipzen A."/>
            <person name="Andreopoulos W."/>
            <person name="Pangilinan J."/>
            <person name="Riley R."/>
            <person name="Hundley H."/>
            <person name="Na H."/>
            <person name="Barry K."/>
            <person name="Grigoriev I.V."/>
            <person name="Stajich J.E."/>
            <person name="Kennedy P.G."/>
        </authorList>
    </citation>
    <scope>NUCLEOTIDE SEQUENCE</scope>
    <source>
        <strain evidence="1">DOB743</strain>
    </source>
</reference>
<name>A0A9P7A2A5_9AGAM</name>
<comment type="caution">
    <text evidence="1">The sequence shown here is derived from an EMBL/GenBank/DDBJ whole genome shotgun (WGS) entry which is preliminary data.</text>
</comment>
<keyword evidence="2" id="KW-1185">Reference proteome</keyword>